<feature type="signal peptide" evidence="1">
    <location>
        <begin position="1"/>
        <end position="19"/>
    </location>
</feature>
<evidence type="ECO:0000313" key="2">
    <source>
        <dbReference type="Proteomes" id="UP000694845"/>
    </source>
</evidence>
<dbReference type="OrthoDB" id="10011411at2759"/>
<dbReference type="KEGG" id="aplc:110989410"/>
<reference evidence="3" key="1">
    <citation type="submission" date="2025-08" db="UniProtKB">
        <authorList>
            <consortium name="RefSeq"/>
        </authorList>
    </citation>
    <scope>IDENTIFICATION</scope>
</reference>
<sequence>MKAALVALLFLCAVGSTFAVECYSCSYTTGLGSDKSCADPFGSGSGVSKVTCNGQCTKSSSKKDGEALSVTRGCSELCVDIDCQTVLGVEVCANLCCDGNLCNGAGPVTFSVVAMAAMVAAARAFSF</sequence>
<gene>
    <name evidence="3" type="primary">LOC110989410</name>
</gene>
<dbReference type="AlphaFoldDB" id="A0A8B7ZVN1"/>
<keyword evidence="1" id="KW-0732">Signal</keyword>
<keyword evidence="2" id="KW-1185">Reference proteome</keyword>
<dbReference type="RefSeq" id="XP_022109474.1">
    <property type="nucleotide sequence ID" value="XM_022253782.1"/>
</dbReference>
<protein>
    <submittedName>
        <fullName evidence="3">Uncharacterized protein LOC110989410</fullName>
    </submittedName>
</protein>
<dbReference type="OMA" id="TFAVECY"/>
<evidence type="ECO:0000256" key="1">
    <source>
        <dbReference type="SAM" id="SignalP"/>
    </source>
</evidence>
<evidence type="ECO:0000313" key="3">
    <source>
        <dbReference type="RefSeq" id="XP_022109474.1"/>
    </source>
</evidence>
<name>A0A8B7ZVN1_ACAPL</name>
<dbReference type="Proteomes" id="UP000694845">
    <property type="component" value="Unplaced"/>
</dbReference>
<organism evidence="2 3">
    <name type="scientific">Acanthaster planci</name>
    <name type="common">Crown-of-thorns starfish</name>
    <dbReference type="NCBI Taxonomy" id="133434"/>
    <lineage>
        <taxon>Eukaryota</taxon>
        <taxon>Metazoa</taxon>
        <taxon>Echinodermata</taxon>
        <taxon>Eleutherozoa</taxon>
        <taxon>Asterozoa</taxon>
        <taxon>Asteroidea</taxon>
        <taxon>Valvatacea</taxon>
        <taxon>Valvatida</taxon>
        <taxon>Acanthasteridae</taxon>
        <taxon>Acanthaster</taxon>
    </lineage>
</organism>
<accession>A0A8B7ZVN1</accession>
<feature type="chain" id="PRO_5034503623" evidence="1">
    <location>
        <begin position="20"/>
        <end position="127"/>
    </location>
</feature>
<dbReference type="GeneID" id="110989410"/>
<proteinExistence type="predicted"/>